<sequence>MNPSPYGIVSYAAYLPRHRLQPEELGTALGIKAGRGARIAASFDEDSTTMGVEAAHRALPGHGAPDALYFATTSPAYLDKTNAAALHAALGLPHDAFAADLAGSARSGIAALRAAWRGGGLAVLSDVRTGRPGSADERDGGDGAAAFLFGDAGSAVAEILAHTSATAEFLDRWRVPENRAGEQWEERFGLERYLPLIEDVGQRALKAAGAGQADHVVLVSPNSAVRKRATKVFSARLSAGGSPIGHAGTADAGLALADALDRAGADETILLLSAADGCDAVLLRTTDRLPAARQPEPVAQQLAGGRDVPYATYLTWRGWLDREPPRRPEPERPAGPPSARGRGWKFAFTGSRCQRCAFVHLPPARVCKECAAVDAMTPVALAGARGTVATYTVDRLAYSPSPPLIDAVVDFDGGGRCTLEIADGAADQLAVGTRVEPVFRRLHTAQGVHNYFWKVRTTKEASVDGSTA</sequence>
<dbReference type="PANTHER" id="PTHR34075">
    <property type="entry name" value="BLR3430 PROTEIN"/>
    <property type="match status" value="1"/>
</dbReference>
<dbReference type="GO" id="GO:0016747">
    <property type="term" value="F:acyltransferase activity, transferring groups other than amino-acyl groups"/>
    <property type="evidence" value="ECO:0007669"/>
    <property type="project" value="UniProtKB-ARBA"/>
</dbReference>
<evidence type="ECO:0000313" key="4">
    <source>
        <dbReference type="Proteomes" id="UP000053669"/>
    </source>
</evidence>
<dbReference type="PANTHER" id="PTHR34075:SF5">
    <property type="entry name" value="BLR3430 PROTEIN"/>
    <property type="match status" value="1"/>
</dbReference>
<feature type="compositionally biased region" description="Basic and acidic residues" evidence="1">
    <location>
        <begin position="321"/>
        <end position="332"/>
    </location>
</feature>
<dbReference type="STRING" id="58343.AQJ46_47705"/>
<dbReference type="Pfam" id="PF01796">
    <property type="entry name" value="OB_ChsH2_C"/>
    <property type="match status" value="1"/>
</dbReference>
<reference evidence="3 4" key="1">
    <citation type="submission" date="2015-10" db="EMBL/GenBank/DDBJ databases">
        <title>Draft genome sequence of Streptomyces canus DSM 40017, type strain for the species Streptomyces canus.</title>
        <authorList>
            <person name="Ruckert C."/>
            <person name="Winkler A."/>
            <person name="Kalinowski J."/>
            <person name="Kampfer P."/>
            <person name="Glaeser S."/>
        </authorList>
    </citation>
    <scope>NUCLEOTIDE SEQUENCE [LARGE SCALE GENOMIC DNA]</scope>
    <source>
        <strain evidence="3 4">DSM 40017</strain>
    </source>
</reference>
<dbReference type="Proteomes" id="UP000053669">
    <property type="component" value="Unassembled WGS sequence"/>
</dbReference>
<dbReference type="SUPFAM" id="SSF50249">
    <property type="entry name" value="Nucleic acid-binding proteins"/>
    <property type="match status" value="1"/>
</dbReference>
<dbReference type="InterPro" id="IPR016039">
    <property type="entry name" value="Thiolase-like"/>
</dbReference>
<proteinExistence type="predicted"/>
<gene>
    <name evidence="3" type="ORF">AQJ46_47705</name>
</gene>
<dbReference type="InterPro" id="IPR002878">
    <property type="entry name" value="ChsH2_C"/>
</dbReference>
<feature type="region of interest" description="Disordered" evidence="1">
    <location>
        <begin position="321"/>
        <end position="342"/>
    </location>
</feature>
<name>A0A101RKX3_9ACTN</name>
<accession>A0A101RKX3</accession>
<feature type="domain" description="ChsH2 C-terminal OB-fold" evidence="2">
    <location>
        <begin position="379"/>
        <end position="440"/>
    </location>
</feature>
<dbReference type="RefSeq" id="WP_059211641.1">
    <property type="nucleotide sequence ID" value="NZ_KQ948683.1"/>
</dbReference>
<protein>
    <submittedName>
        <fullName evidence="3">Hydroxymethylglutaryl-CoA synthase</fullName>
    </submittedName>
</protein>
<dbReference type="Gene3D" id="3.40.47.10">
    <property type="match status" value="1"/>
</dbReference>
<dbReference type="InterPro" id="IPR052513">
    <property type="entry name" value="Thioester_dehydratase-like"/>
</dbReference>
<organism evidence="3 4">
    <name type="scientific">Streptomyces canus</name>
    <dbReference type="NCBI Taxonomy" id="58343"/>
    <lineage>
        <taxon>Bacteria</taxon>
        <taxon>Bacillati</taxon>
        <taxon>Actinomycetota</taxon>
        <taxon>Actinomycetes</taxon>
        <taxon>Kitasatosporales</taxon>
        <taxon>Streptomycetaceae</taxon>
        <taxon>Streptomyces</taxon>
        <taxon>Streptomyces aurantiacus group</taxon>
    </lineage>
</organism>
<dbReference type="SUPFAM" id="SSF53901">
    <property type="entry name" value="Thiolase-like"/>
    <property type="match status" value="1"/>
</dbReference>
<evidence type="ECO:0000256" key="1">
    <source>
        <dbReference type="SAM" id="MobiDB-lite"/>
    </source>
</evidence>
<dbReference type="InterPro" id="IPR012340">
    <property type="entry name" value="NA-bd_OB-fold"/>
</dbReference>
<dbReference type="AlphaFoldDB" id="A0A101RKX3"/>
<comment type="caution">
    <text evidence="3">The sequence shown here is derived from an EMBL/GenBank/DDBJ whole genome shotgun (WGS) entry which is preliminary data.</text>
</comment>
<evidence type="ECO:0000259" key="2">
    <source>
        <dbReference type="Pfam" id="PF01796"/>
    </source>
</evidence>
<evidence type="ECO:0000313" key="3">
    <source>
        <dbReference type="EMBL" id="KUN57454.1"/>
    </source>
</evidence>
<dbReference type="EMBL" id="LMWU01000073">
    <property type="protein sequence ID" value="KUN57454.1"/>
    <property type="molecule type" value="Genomic_DNA"/>
</dbReference>